<accession>A0A4R3JE35</accession>
<proteinExistence type="predicted"/>
<feature type="compositionally biased region" description="Basic and acidic residues" evidence="6">
    <location>
        <begin position="54"/>
        <end position="76"/>
    </location>
</feature>
<evidence type="ECO:0000256" key="3">
    <source>
        <dbReference type="ARBA" id="ARBA00022692"/>
    </source>
</evidence>
<dbReference type="InterPro" id="IPR042094">
    <property type="entry name" value="T2SS_GspF_sf"/>
</dbReference>
<reference evidence="9 10" key="1">
    <citation type="submission" date="2019-03" db="EMBL/GenBank/DDBJ databases">
        <title>Genomic Encyclopedia of Type Strains, Phase IV (KMG-IV): sequencing the most valuable type-strain genomes for metagenomic binning, comparative biology and taxonomic classification.</title>
        <authorList>
            <person name="Goeker M."/>
        </authorList>
    </citation>
    <scope>NUCLEOTIDE SEQUENCE [LARGE SCALE GENOMIC DNA]</scope>
    <source>
        <strain evidence="9 10">DSM 101688</strain>
    </source>
</reference>
<keyword evidence="5 7" id="KW-0472">Membrane</keyword>
<evidence type="ECO:0000256" key="7">
    <source>
        <dbReference type="SAM" id="Phobius"/>
    </source>
</evidence>
<evidence type="ECO:0000256" key="4">
    <source>
        <dbReference type="ARBA" id="ARBA00022989"/>
    </source>
</evidence>
<dbReference type="AlphaFoldDB" id="A0A4R3JE35"/>
<dbReference type="Pfam" id="PF00482">
    <property type="entry name" value="T2SSF"/>
    <property type="match status" value="1"/>
</dbReference>
<dbReference type="Gene3D" id="1.20.81.30">
    <property type="entry name" value="Type II secretion system (T2SS), domain F"/>
    <property type="match status" value="1"/>
</dbReference>
<evidence type="ECO:0000256" key="1">
    <source>
        <dbReference type="ARBA" id="ARBA00004651"/>
    </source>
</evidence>
<evidence type="ECO:0000256" key="6">
    <source>
        <dbReference type="SAM" id="MobiDB-lite"/>
    </source>
</evidence>
<keyword evidence="4 7" id="KW-1133">Transmembrane helix</keyword>
<dbReference type="RefSeq" id="WP_132938002.1">
    <property type="nucleotide sequence ID" value="NZ_CP119676.1"/>
</dbReference>
<dbReference type="InterPro" id="IPR018076">
    <property type="entry name" value="T2SS_GspF_dom"/>
</dbReference>
<sequence length="325" mass="35208">MNNPVLMMSALGVVSLFMLSLLGAAIYMTIKPRLRLKKRLAAIGAVSSAPAQRGDGRRQKRIQDKVKSLQEKNKRQQRGDVLRASFLQAGLHADIKAYVIASIITGLTCAAIAAVAKLPLIAVPLIGVAGALGLPKLFLGFLAKKRQKNFIAHFAEAIDVVVRGIRSGLPIGECLAIVSREFEGPVGEEFTLIIEGQRLGLTLDDILERGLQRIPIPEYRFFAIVLQIQKQTGGNLADTLEGLSTVLRERKKMRDKIKALSSEAKSSAAIIASLPFAVLGMLSLLNPEYVGLLFSTSTGNWIIGIAGFWMVCGVAVMSKMINFEI</sequence>
<keyword evidence="3 7" id="KW-0812">Transmembrane</keyword>
<dbReference type="PANTHER" id="PTHR35007">
    <property type="entry name" value="INTEGRAL MEMBRANE PROTEIN-RELATED"/>
    <property type="match status" value="1"/>
</dbReference>
<dbReference type="OrthoDB" id="9803381at2"/>
<dbReference type="GO" id="GO:0005886">
    <property type="term" value="C:plasma membrane"/>
    <property type="evidence" value="ECO:0007669"/>
    <property type="project" value="UniProtKB-SubCell"/>
</dbReference>
<feature type="domain" description="Type II secretion system protein GspF" evidence="8">
    <location>
        <begin position="158"/>
        <end position="282"/>
    </location>
</feature>
<feature type="transmembrane region" description="Helical" evidence="7">
    <location>
        <begin position="298"/>
        <end position="317"/>
    </location>
</feature>
<evidence type="ECO:0000259" key="8">
    <source>
        <dbReference type="Pfam" id="PF00482"/>
    </source>
</evidence>
<comment type="caution">
    <text evidence="9">The sequence shown here is derived from an EMBL/GenBank/DDBJ whole genome shotgun (WGS) entry which is preliminary data.</text>
</comment>
<name>A0A4R3JE35_9PROT</name>
<feature type="transmembrane region" description="Helical" evidence="7">
    <location>
        <begin position="121"/>
        <end position="143"/>
    </location>
</feature>
<feature type="transmembrane region" description="Helical" evidence="7">
    <location>
        <begin position="97"/>
        <end position="115"/>
    </location>
</feature>
<dbReference type="Proteomes" id="UP000295304">
    <property type="component" value="Unassembled WGS sequence"/>
</dbReference>
<feature type="transmembrane region" description="Helical" evidence="7">
    <location>
        <begin position="266"/>
        <end position="286"/>
    </location>
</feature>
<evidence type="ECO:0000313" key="10">
    <source>
        <dbReference type="Proteomes" id="UP000295304"/>
    </source>
</evidence>
<gene>
    <name evidence="9" type="ORF">EDD55_10264</name>
</gene>
<organism evidence="9 10">
    <name type="scientific">Varunaivibrio sulfuroxidans</name>
    <dbReference type="NCBI Taxonomy" id="1773489"/>
    <lineage>
        <taxon>Bacteria</taxon>
        <taxon>Pseudomonadati</taxon>
        <taxon>Pseudomonadota</taxon>
        <taxon>Alphaproteobacteria</taxon>
        <taxon>Rhodospirillales</taxon>
        <taxon>Magnetovibrionaceae</taxon>
        <taxon>Varunaivibrio</taxon>
    </lineage>
</organism>
<evidence type="ECO:0000313" key="9">
    <source>
        <dbReference type="EMBL" id="TCS64027.1"/>
    </source>
</evidence>
<feature type="transmembrane region" description="Helical" evidence="7">
    <location>
        <begin position="6"/>
        <end position="30"/>
    </location>
</feature>
<dbReference type="PANTHER" id="PTHR35007:SF1">
    <property type="entry name" value="PILUS ASSEMBLY PROTEIN"/>
    <property type="match status" value="1"/>
</dbReference>
<evidence type="ECO:0000256" key="2">
    <source>
        <dbReference type="ARBA" id="ARBA00022475"/>
    </source>
</evidence>
<keyword evidence="2" id="KW-1003">Cell membrane</keyword>
<evidence type="ECO:0000256" key="5">
    <source>
        <dbReference type="ARBA" id="ARBA00023136"/>
    </source>
</evidence>
<protein>
    <submittedName>
        <fullName evidence="9">Tight adherence protein B</fullName>
    </submittedName>
</protein>
<keyword evidence="10" id="KW-1185">Reference proteome</keyword>
<comment type="subcellular location">
    <subcellularLocation>
        <location evidence="1">Cell membrane</location>
        <topology evidence="1">Multi-pass membrane protein</topology>
    </subcellularLocation>
</comment>
<feature type="region of interest" description="Disordered" evidence="6">
    <location>
        <begin position="51"/>
        <end position="76"/>
    </location>
</feature>
<dbReference type="EMBL" id="SLZW01000002">
    <property type="protein sequence ID" value="TCS64027.1"/>
    <property type="molecule type" value="Genomic_DNA"/>
</dbReference>